<name>A0ABW8IMY4_9GAMM</name>
<comment type="caution">
    <text evidence="4">The sequence shown here is derived from an EMBL/GenBank/DDBJ whole genome shotgun (WGS) entry which is preliminary data.</text>
</comment>
<dbReference type="PANTHER" id="PTHR30273:SF2">
    <property type="entry name" value="PROTEIN FECR"/>
    <property type="match status" value="1"/>
</dbReference>
<proteinExistence type="predicted"/>
<keyword evidence="1" id="KW-0812">Transmembrane</keyword>
<dbReference type="EMBL" id="JADIKI010000023">
    <property type="protein sequence ID" value="MFK2856596.1"/>
    <property type="molecule type" value="Genomic_DNA"/>
</dbReference>
<gene>
    <name evidence="4" type="ORF">ISP18_18455</name>
</gene>
<evidence type="ECO:0000313" key="5">
    <source>
        <dbReference type="Proteomes" id="UP001620409"/>
    </source>
</evidence>
<dbReference type="InterPro" id="IPR006860">
    <property type="entry name" value="FecR"/>
</dbReference>
<evidence type="ECO:0000259" key="2">
    <source>
        <dbReference type="Pfam" id="PF04773"/>
    </source>
</evidence>
<protein>
    <submittedName>
        <fullName evidence="4">FecR family protein</fullName>
    </submittedName>
</protein>
<dbReference type="Pfam" id="PF04773">
    <property type="entry name" value="FecR"/>
    <property type="match status" value="1"/>
</dbReference>
<feature type="domain" description="FecR protein" evidence="2">
    <location>
        <begin position="122"/>
        <end position="211"/>
    </location>
</feature>
<feature type="transmembrane region" description="Helical" evidence="1">
    <location>
        <begin position="89"/>
        <end position="111"/>
    </location>
</feature>
<feature type="domain" description="FecR N-terminal" evidence="3">
    <location>
        <begin position="16"/>
        <end position="56"/>
    </location>
</feature>
<organism evidence="4 5">
    <name type="scientific">Dyella humi</name>
    <dbReference type="NCBI Taxonomy" id="1770547"/>
    <lineage>
        <taxon>Bacteria</taxon>
        <taxon>Pseudomonadati</taxon>
        <taxon>Pseudomonadota</taxon>
        <taxon>Gammaproteobacteria</taxon>
        <taxon>Lysobacterales</taxon>
        <taxon>Rhodanobacteraceae</taxon>
        <taxon>Dyella</taxon>
    </lineage>
</organism>
<evidence type="ECO:0000313" key="4">
    <source>
        <dbReference type="EMBL" id="MFK2856596.1"/>
    </source>
</evidence>
<dbReference type="InterPro" id="IPR032623">
    <property type="entry name" value="FecR_N"/>
</dbReference>
<keyword evidence="1" id="KW-1133">Transmembrane helix</keyword>
<dbReference type="PIRSF" id="PIRSF018266">
    <property type="entry name" value="FecR"/>
    <property type="match status" value="1"/>
</dbReference>
<dbReference type="Gene3D" id="3.55.50.30">
    <property type="match status" value="1"/>
</dbReference>
<dbReference type="InterPro" id="IPR012373">
    <property type="entry name" value="Ferrdict_sens_TM"/>
</dbReference>
<evidence type="ECO:0000256" key="1">
    <source>
        <dbReference type="SAM" id="Phobius"/>
    </source>
</evidence>
<keyword evidence="5" id="KW-1185">Reference proteome</keyword>
<dbReference type="Proteomes" id="UP001620409">
    <property type="component" value="Unassembled WGS sequence"/>
</dbReference>
<dbReference type="Gene3D" id="2.60.120.1440">
    <property type="match status" value="1"/>
</dbReference>
<keyword evidence="1" id="KW-0472">Membrane</keyword>
<reference evidence="4 5" key="1">
    <citation type="submission" date="2020-10" db="EMBL/GenBank/DDBJ databases">
        <title>Phylogeny of dyella-like bacteria.</title>
        <authorList>
            <person name="Fu J."/>
        </authorList>
    </citation>
    <scope>NUCLEOTIDE SEQUENCE [LARGE SCALE GENOMIC DNA]</scope>
    <source>
        <strain evidence="4 5">DHG40</strain>
    </source>
</reference>
<dbReference type="RefSeq" id="WP_380015632.1">
    <property type="nucleotide sequence ID" value="NZ_JADIKI010000023.1"/>
</dbReference>
<sequence>MDRENANGGTRPGSQDEAEQWFARLLDANCPPEERAAFERWRNADPNHAAAYRELELIWKRSEAAVRDPAIAAAAQRALRGEPAAPRRWLFPALAAGLALLVAVVALPRWLATPADPVGSAYATRAGQQRTVQLADGSSVLLDTDTEMVIRYSSHTRRVDLLHGQAQFAVQGNHAWPFVVYAGNGTVTAVGTEFQVRVNESATDVALLKGKLAIATQSPDGAPQSASLTSGQSLSFDQTGRITPVQPIDLQQTQGWTQGKLFVHDWRLPQLLAEMNRYNSAKIGIGDSSLQNIRISGVFRTNDQQTFLQMLQQGWAIRARRVSDKQIVLSR</sequence>
<dbReference type="PANTHER" id="PTHR30273">
    <property type="entry name" value="PERIPLASMIC SIGNAL SENSOR AND SIGMA FACTOR ACTIVATOR FECR-RELATED"/>
    <property type="match status" value="1"/>
</dbReference>
<accession>A0ABW8IMY4</accession>
<dbReference type="Pfam" id="PF16220">
    <property type="entry name" value="DUF4880"/>
    <property type="match status" value="1"/>
</dbReference>
<evidence type="ECO:0000259" key="3">
    <source>
        <dbReference type="Pfam" id="PF16220"/>
    </source>
</evidence>